<dbReference type="RefSeq" id="XP_047762606.1">
    <property type="nucleotide sequence ID" value="XM_047904817.1"/>
</dbReference>
<dbReference type="InterPro" id="IPR047988">
    <property type="entry name" value="Ribosomal_uS7m_fungi"/>
</dbReference>
<comment type="function">
    <text evidence="6">Component of the mitochondrial ribosome (mitoribosome), a dedicated translation machinery responsible for the synthesis of mitochondrial genome-encoded proteins, including at least some of the essential transmembrane subunits of the mitochondrial respiratory chain. The mitoribosomes are attached to the mitochondrial inner membrane and translation products are cotranslationally integrated into the membrane.</text>
</comment>
<protein>
    <recommendedName>
        <fullName evidence="7">Small ribosomal subunit protein uS7m</fullName>
    </recommendedName>
</protein>
<dbReference type="CDD" id="cd14868">
    <property type="entry name" value="uS7_Mitochondria_Fungi"/>
    <property type="match status" value="1"/>
</dbReference>
<dbReference type="EMBL" id="CP090167">
    <property type="protein sequence ID" value="UJO18240.1"/>
    <property type="molecule type" value="Genomic_DNA"/>
</dbReference>
<dbReference type="InterPro" id="IPR023798">
    <property type="entry name" value="Ribosomal_uS7_dom"/>
</dbReference>
<dbReference type="FunFam" id="1.10.455.10:FF:000006">
    <property type="entry name" value="37S ribosomal protein S7, mitochondrial"/>
    <property type="match status" value="1"/>
</dbReference>
<evidence type="ECO:0000256" key="8">
    <source>
        <dbReference type="SAM" id="MobiDB-lite"/>
    </source>
</evidence>
<organism evidence="10 11">
    <name type="scientific">Passalora fulva</name>
    <name type="common">Tomato leaf mold</name>
    <name type="synonym">Cladosporium fulvum</name>
    <dbReference type="NCBI Taxonomy" id="5499"/>
    <lineage>
        <taxon>Eukaryota</taxon>
        <taxon>Fungi</taxon>
        <taxon>Dikarya</taxon>
        <taxon>Ascomycota</taxon>
        <taxon>Pezizomycotina</taxon>
        <taxon>Dothideomycetes</taxon>
        <taxon>Dothideomycetidae</taxon>
        <taxon>Mycosphaerellales</taxon>
        <taxon>Mycosphaerellaceae</taxon>
        <taxon>Fulvia</taxon>
    </lineage>
</organism>
<evidence type="ECO:0000256" key="7">
    <source>
        <dbReference type="ARBA" id="ARBA00039306"/>
    </source>
</evidence>
<reference evidence="10" key="1">
    <citation type="submission" date="2021-12" db="EMBL/GenBank/DDBJ databases">
        <authorList>
            <person name="Zaccaron A."/>
            <person name="Stergiopoulos I."/>
        </authorList>
    </citation>
    <scope>NUCLEOTIDE SEQUENCE</scope>
    <source>
        <strain evidence="10">Race5_Kim</strain>
    </source>
</reference>
<dbReference type="GO" id="GO:0006412">
    <property type="term" value="P:translation"/>
    <property type="evidence" value="ECO:0007669"/>
    <property type="project" value="InterPro"/>
</dbReference>
<dbReference type="OrthoDB" id="9972728at2759"/>
<dbReference type="SUPFAM" id="SSF47973">
    <property type="entry name" value="Ribosomal protein S7"/>
    <property type="match status" value="1"/>
</dbReference>
<dbReference type="Pfam" id="PF00177">
    <property type="entry name" value="Ribosomal_S7"/>
    <property type="match status" value="1"/>
</dbReference>
<evidence type="ECO:0000256" key="1">
    <source>
        <dbReference type="ARBA" id="ARBA00004173"/>
    </source>
</evidence>
<sequence length="383" mass="41143">MAAAISTIHAPAITMASALNSLPVLRACAFRPRATILRPQNAVIGVKRPAYRSFADDKSNQLPEAEEGDKGPNMDQAAHVSEEAAKMAKIQGGQGPDIEGQGTAVQDILKNEKDTRQNAPQVMQEEAKKGKDGPKPGTRPFSTLARRQVELTPASESSEPLDSSMLPTAAEQADHDAELDASSNLPVPQQGGEGHKFPLPELPLAQGLNKDYRYDPVVQQITNLIMQDGKKAAAQRNMATILNILRTTPAPTYSPTRPLLPGAPPASHLPLNPTLYLTLAVDSVAPLLRIRSQKGAAGGGVALQIPVPLGLRQRRRTAFEWILDAAVKRKSRGSGNDMFATKVADELIAIVEGKSTVWEKRLGVHKLATTARANLSYGIRGRR</sequence>
<accession>A0A9Q8P9F5</accession>
<name>A0A9Q8P9F5_PASFU</name>
<evidence type="ECO:0000256" key="5">
    <source>
        <dbReference type="ARBA" id="ARBA00023274"/>
    </source>
</evidence>
<dbReference type="GO" id="GO:0005840">
    <property type="term" value="C:ribosome"/>
    <property type="evidence" value="ECO:0007669"/>
    <property type="project" value="UniProtKB-KW"/>
</dbReference>
<evidence type="ECO:0000256" key="4">
    <source>
        <dbReference type="ARBA" id="ARBA00023128"/>
    </source>
</evidence>
<dbReference type="GO" id="GO:1990904">
    <property type="term" value="C:ribonucleoprotein complex"/>
    <property type="evidence" value="ECO:0007669"/>
    <property type="project" value="UniProtKB-KW"/>
</dbReference>
<evidence type="ECO:0000259" key="9">
    <source>
        <dbReference type="Pfam" id="PF00177"/>
    </source>
</evidence>
<reference evidence="10" key="2">
    <citation type="journal article" date="2022" name="Microb. Genom.">
        <title>A chromosome-scale genome assembly of the tomato pathogen Cladosporium fulvum reveals a compartmentalized genome architecture and the presence of a dispensable chromosome.</title>
        <authorList>
            <person name="Zaccaron A.Z."/>
            <person name="Chen L.H."/>
            <person name="Samaras A."/>
            <person name="Stergiopoulos I."/>
        </authorList>
    </citation>
    <scope>NUCLEOTIDE SEQUENCE</scope>
    <source>
        <strain evidence="10">Race5_Kim</strain>
    </source>
</reference>
<dbReference type="PANTHER" id="PTHR11205">
    <property type="entry name" value="RIBOSOMAL PROTEIN S7"/>
    <property type="match status" value="1"/>
</dbReference>
<evidence type="ECO:0000313" key="11">
    <source>
        <dbReference type="Proteomes" id="UP000756132"/>
    </source>
</evidence>
<dbReference type="InterPro" id="IPR036823">
    <property type="entry name" value="Ribosomal_uS7_dom_sf"/>
</dbReference>
<comment type="subcellular location">
    <subcellularLocation>
        <location evidence="1">Mitochondrion</location>
    </subcellularLocation>
</comment>
<gene>
    <name evidence="10" type="ORF">CLAFUR5_05669</name>
</gene>
<dbReference type="KEGG" id="ffu:CLAFUR5_05669"/>
<dbReference type="GO" id="GO:0005739">
    <property type="term" value="C:mitochondrion"/>
    <property type="evidence" value="ECO:0007669"/>
    <property type="project" value="UniProtKB-SubCell"/>
</dbReference>
<dbReference type="GeneID" id="71985547"/>
<feature type="domain" description="Small ribosomal subunit protein uS7" evidence="9">
    <location>
        <begin position="213"/>
        <end position="372"/>
    </location>
</feature>
<feature type="region of interest" description="Disordered" evidence="8">
    <location>
        <begin position="55"/>
        <end position="76"/>
    </location>
</feature>
<evidence type="ECO:0000256" key="2">
    <source>
        <dbReference type="ARBA" id="ARBA00007151"/>
    </source>
</evidence>
<dbReference type="AlphaFoldDB" id="A0A9Q8P9F5"/>
<feature type="compositionally biased region" description="Basic and acidic residues" evidence="8">
    <location>
        <begin position="125"/>
        <end position="134"/>
    </location>
</feature>
<evidence type="ECO:0000256" key="6">
    <source>
        <dbReference type="ARBA" id="ARBA00037226"/>
    </source>
</evidence>
<dbReference type="Proteomes" id="UP000756132">
    <property type="component" value="Chromosome 5"/>
</dbReference>
<evidence type="ECO:0000313" key="10">
    <source>
        <dbReference type="EMBL" id="UJO18240.1"/>
    </source>
</evidence>
<keyword evidence="4" id="KW-0496">Mitochondrion</keyword>
<comment type="similarity">
    <text evidence="2">Belongs to the universal ribosomal protein uS7 family.</text>
</comment>
<feature type="region of interest" description="Disordered" evidence="8">
    <location>
        <begin position="113"/>
        <end position="196"/>
    </location>
</feature>
<keyword evidence="3 10" id="KW-0689">Ribosomal protein</keyword>
<dbReference type="InterPro" id="IPR000235">
    <property type="entry name" value="Ribosomal_uS7"/>
</dbReference>
<dbReference type="Gene3D" id="1.10.455.10">
    <property type="entry name" value="Ribosomal protein S7 domain"/>
    <property type="match status" value="1"/>
</dbReference>
<proteinExistence type="inferred from homology"/>
<keyword evidence="5" id="KW-0687">Ribonucleoprotein</keyword>
<evidence type="ECO:0000256" key="3">
    <source>
        <dbReference type="ARBA" id="ARBA00022980"/>
    </source>
</evidence>
<keyword evidence="11" id="KW-1185">Reference proteome</keyword>